<sequence>MFGDLFLQALFVFVQIKPDDTFARRHRRRYGAGFKFKHIFNQFVLLLAQDARQRAGFHHCVNIIRSNVVFPHHWNFEQAEDVVCHAVKQPHQRAKNEQAEAHRVDDTQSHSFWRNHTDAFRG</sequence>
<evidence type="ECO:0000313" key="1">
    <source>
        <dbReference type="EMBL" id="CNV26682.1"/>
    </source>
</evidence>
<dbReference type="Proteomes" id="UP000042394">
    <property type="component" value="Unassembled WGS sequence"/>
</dbReference>
<proteinExistence type="predicted"/>
<protein>
    <submittedName>
        <fullName evidence="1">Uncharacterized protein</fullName>
    </submittedName>
</protein>
<gene>
    <name evidence="1" type="ORF">ERS008207_04781</name>
</gene>
<dbReference type="AlphaFoldDB" id="A0A655EMQ0"/>
<organism evidence="1 2">
    <name type="scientific">Salmonella enterica subsp. enterica serovar Bovismorbificans</name>
    <dbReference type="NCBI Taxonomy" id="58097"/>
    <lineage>
        <taxon>Bacteria</taxon>
        <taxon>Pseudomonadati</taxon>
        <taxon>Pseudomonadota</taxon>
        <taxon>Gammaproteobacteria</taxon>
        <taxon>Enterobacterales</taxon>
        <taxon>Enterobacteriaceae</taxon>
        <taxon>Salmonella</taxon>
    </lineage>
</organism>
<dbReference type="EMBL" id="CQPD01000084">
    <property type="protein sequence ID" value="CNV26682.1"/>
    <property type="molecule type" value="Genomic_DNA"/>
</dbReference>
<reference evidence="1 2" key="1">
    <citation type="submission" date="2015-03" db="EMBL/GenBank/DDBJ databases">
        <authorList>
            <consortium name="Pathogen Informatics"/>
        </authorList>
    </citation>
    <scope>NUCLEOTIDE SEQUENCE [LARGE SCALE GENOMIC DNA]</scope>
    <source>
        <strain evidence="1 2">D4891</strain>
    </source>
</reference>
<accession>A0A655EMQ0</accession>
<evidence type="ECO:0000313" key="2">
    <source>
        <dbReference type="Proteomes" id="UP000042394"/>
    </source>
</evidence>
<name>A0A655EMQ0_SALET</name>